<feature type="non-terminal residue" evidence="1">
    <location>
        <position position="74"/>
    </location>
</feature>
<protein>
    <submittedName>
        <fullName evidence="1">Uncharacterized protein</fullName>
    </submittedName>
</protein>
<dbReference type="Proteomes" id="UP001630127">
    <property type="component" value="Unassembled WGS sequence"/>
</dbReference>
<sequence>MIKGASTLLITDELPSWIMIQFRPFMDSECQEPTLIRIDKANTASPPQAERLFMHGATRAVSTLDENPNDTINL</sequence>
<proteinExistence type="predicted"/>
<gene>
    <name evidence="1" type="ORF">ACH5RR_041215</name>
</gene>
<keyword evidence="2" id="KW-1185">Reference proteome</keyword>
<name>A0ABD2XYD0_9GENT</name>
<dbReference type="AlphaFoldDB" id="A0ABD2XYD0"/>
<evidence type="ECO:0000313" key="2">
    <source>
        <dbReference type="Proteomes" id="UP001630127"/>
    </source>
</evidence>
<organism evidence="1 2">
    <name type="scientific">Cinchona calisaya</name>
    <dbReference type="NCBI Taxonomy" id="153742"/>
    <lineage>
        <taxon>Eukaryota</taxon>
        <taxon>Viridiplantae</taxon>
        <taxon>Streptophyta</taxon>
        <taxon>Embryophyta</taxon>
        <taxon>Tracheophyta</taxon>
        <taxon>Spermatophyta</taxon>
        <taxon>Magnoliopsida</taxon>
        <taxon>eudicotyledons</taxon>
        <taxon>Gunneridae</taxon>
        <taxon>Pentapetalae</taxon>
        <taxon>asterids</taxon>
        <taxon>lamiids</taxon>
        <taxon>Gentianales</taxon>
        <taxon>Rubiaceae</taxon>
        <taxon>Cinchonoideae</taxon>
        <taxon>Cinchoneae</taxon>
        <taxon>Cinchona</taxon>
    </lineage>
</organism>
<comment type="caution">
    <text evidence="1">The sequence shown here is derived from an EMBL/GenBank/DDBJ whole genome shotgun (WGS) entry which is preliminary data.</text>
</comment>
<dbReference type="EMBL" id="JBJUIK010000017">
    <property type="protein sequence ID" value="KAL3498483.1"/>
    <property type="molecule type" value="Genomic_DNA"/>
</dbReference>
<reference evidence="1 2" key="1">
    <citation type="submission" date="2024-11" db="EMBL/GenBank/DDBJ databases">
        <title>A near-complete genome assembly of Cinchona calisaya.</title>
        <authorList>
            <person name="Lian D.C."/>
            <person name="Zhao X.W."/>
            <person name="Wei L."/>
        </authorList>
    </citation>
    <scope>NUCLEOTIDE SEQUENCE [LARGE SCALE GENOMIC DNA]</scope>
    <source>
        <tissue evidence="1">Nenye</tissue>
    </source>
</reference>
<accession>A0ABD2XYD0</accession>
<evidence type="ECO:0000313" key="1">
    <source>
        <dbReference type="EMBL" id="KAL3498483.1"/>
    </source>
</evidence>